<dbReference type="InterPro" id="IPR023213">
    <property type="entry name" value="CAT-like_dom_sf"/>
</dbReference>
<dbReference type="PATRIC" id="fig|1299334.3.peg.4909"/>
<dbReference type="GO" id="GO:0031405">
    <property type="term" value="F:lipoic acid binding"/>
    <property type="evidence" value="ECO:0007669"/>
    <property type="project" value="TreeGrafter"/>
</dbReference>
<keyword evidence="4" id="KW-0012">Acyltransferase</keyword>
<sequence>MRKLAAELLVDLNDVPPGPDGIITREAVLAAAGVGVQRAGASYDVMPVRGVHAEMARRMIVSRKEIPDAHASVHVECTNLQRACDRLGVTPFVLTLRFVVIALTHHKILNSTWVDGADGPQVHTHHAIHLGFAVAAPVVCWYRSSPMRSARPPGSSPTVSSG</sequence>
<protein>
    <submittedName>
        <fullName evidence="6">Putative DIHYDROLIPOAMIDE S-ACETYLTRANSFERASE E2 COMPONENT PDHC</fullName>
    </submittedName>
</protein>
<dbReference type="InterPro" id="IPR004167">
    <property type="entry name" value="PSBD"/>
</dbReference>
<feature type="domain" description="Peripheral subunit-binding (PSBD)" evidence="5">
    <location>
        <begin position="1"/>
        <end position="32"/>
    </location>
</feature>
<dbReference type="PANTHER" id="PTHR43178:SF5">
    <property type="entry name" value="LIPOAMIDE ACYLTRANSFERASE COMPONENT OF BRANCHED-CHAIN ALPHA-KETO ACID DEHYDROGENASE COMPLEX, MITOCHONDRIAL"/>
    <property type="match status" value="1"/>
</dbReference>
<comment type="cofactor">
    <cofactor evidence="1">
        <name>(R)-lipoate</name>
        <dbReference type="ChEBI" id="CHEBI:83088"/>
    </cofactor>
</comment>
<dbReference type="InterPro" id="IPR050743">
    <property type="entry name" value="2-oxoacid_DH_E2_comp"/>
</dbReference>
<dbReference type="AlphaFoldDB" id="X8AQN2"/>
<evidence type="ECO:0000256" key="2">
    <source>
        <dbReference type="ARBA" id="ARBA00007317"/>
    </source>
</evidence>
<evidence type="ECO:0000256" key="3">
    <source>
        <dbReference type="ARBA" id="ARBA00022679"/>
    </source>
</evidence>
<dbReference type="InterPro" id="IPR036625">
    <property type="entry name" value="E3-bd_dom_sf"/>
</dbReference>
<dbReference type="EMBL" id="JAOB01000047">
    <property type="protein sequence ID" value="EUA33120.1"/>
    <property type="molecule type" value="Genomic_DNA"/>
</dbReference>
<dbReference type="GO" id="GO:0005737">
    <property type="term" value="C:cytoplasm"/>
    <property type="evidence" value="ECO:0007669"/>
    <property type="project" value="TreeGrafter"/>
</dbReference>
<evidence type="ECO:0000256" key="4">
    <source>
        <dbReference type="ARBA" id="ARBA00023315"/>
    </source>
</evidence>
<dbReference type="SUPFAM" id="SSF52777">
    <property type="entry name" value="CoA-dependent acyltransferases"/>
    <property type="match status" value="1"/>
</dbReference>
<accession>X8AQN2</accession>
<dbReference type="PROSITE" id="PS51826">
    <property type="entry name" value="PSBD"/>
    <property type="match status" value="1"/>
</dbReference>
<gene>
    <name evidence="6" type="ORF">I553_7526</name>
</gene>
<proteinExistence type="inferred from homology"/>
<reference evidence="6" key="1">
    <citation type="submission" date="2014-01" db="EMBL/GenBank/DDBJ databases">
        <authorList>
            <person name="Brown-Elliot B."/>
            <person name="Wallace R."/>
            <person name="Lenaerts A."/>
            <person name="Ordway D."/>
            <person name="DeGroote M.A."/>
            <person name="Parker T."/>
            <person name="Sizemore C."/>
            <person name="Tallon L.J."/>
            <person name="Sadzewicz L.K."/>
            <person name="Sengamalay N."/>
            <person name="Fraser C.M."/>
            <person name="Hine E."/>
            <person name="Shefchek K.A."/>
            <person name="Das S.P."/>
            <person name="Tettelin H."/>
        </authorList>
    </citation>
    <scope>NUCLEOTIDE SEQUENCE [LARGE SCALE GENOMIC DNA]</scope>
    <source>
        <strain evidence="6">4042</strain>
    </source>
</reference>
<comment type="similarity">
    <text evidence="2">Belongs to the 2-oxoacid dehydrogenase family.</text>
</comment>
<keyword evidence="3 6" id="KW-0808">Transferase</keyword>
<evidence type="ECO:0000313" key="6">
    <source>
        <dbReference type="EMBL" id="EUA33120.1"/>
    </source>
</evidence>
<dbReference type="InterPro" id="IPR001078">
    <property type="entry name" value="2-oxoacid_DH_actylTfrase"/>
</dbReference>
<evidence type="ECO:0000259" key="5">
    <source>
        <dbReference type="PROSITE" id="PS51826"/>
    </source>
</evidence>
<organism evidence="6">
    <name type="scientific">Mycobacterium xenopi 4042</name>
    <dbReference type="NCBI Taxonomy" id="1299334"/>
    <lineage>
        <taxon>Bacteria</taxon>
        <taxon>Bacillati</taxon>
        <taxon>Actinomycetota</taxon>
        <taxon>Actinomycetes</taxon>
        <taxon>Mycobacteriales</taxon>
        <taxon>Mycobacteriaceae</taxon>
        <taxon>Mycobacterium</taxon>
    </lineage>
</organism>
<dbReference type="GO" id="GO:0016407">
    <property type="term" value="F:acetyltransferase activity"/>
    <property type="evidence" value="ECO:0007669"/>
    <property type="project" value="TreeGrafter"/>
</dbReference>
<dbReference type="Gene3D" id="3.30.559.10">
    <property type="entry name" value="Chloramphenicol acetyltransferase-like domain"/>
    <property type="match status" value="1"/>
</dbReference>
<dbReference type="Gene3D" id="4.10.320.10">
    <property type="entry name" value="E3-binding domain"/>
    <property type="match status" value="1"/>
</dbReference>
<name>X8AQN2_MYCXE</name>
<evidence type="ECO:0000256" key="1">
    <source>
        <dbReference type="ARBA" id="ARBA00001938"/>
    </source>
</evidence>
<dbReference type="PANTHER" id="PTHR43178">
    <property type="entry name" value="DIHYDROLIPOAMIDE ACETYLTRANSFERASE COMPONENT OF PYRUVATE DEHYDROGENASE COMPLEX"/>
    <property type="match status" value="1"/>
</dbReference>
<dbReference type="Pfam" id="PF00198">
    <property type="entry name" value="2-oxoacid_dh"/>
    <property type="match status" value="1"/>
</dbReference>
<comment type="caution">
    <text evidence="6">The sequence shown here is derived from an EMBL/GenBank/DDBJ whole genome shotgun (WGS) entry which is preliminary data.</text>
</comment>